<sequence>MVLDTESTAIDCTIYFAIITPPSLGSAFPTGLDCILYIFWSPSHHRDRPGECKAEYYTI</sequence>
<organism evidence="1 2">
    <name type="scientific">Drosophila gunungcola</name>
    <name type="common">fruit fly</name>
    <dbReference type="NCBI Taxonomy" id="103775"/>
    <lineage>
        <taxon>Eukaryota</taxon>
        <taxon>Metazoa</taxon>
        <taxon>Ecdysozoa</taxon>
        <taxon>Arthropoda</taxon>
        <taxon>Hexapoda</taxon>
        <taxon>Insecta</taxon>
        <taxon>Pterygota</taxon>
        <taxon>Neoptera</taxon>
        <taxon>Endopterygota</taxon>
        <taxon>Diptera</taxon>
        <taxon>Brachycera</taxon>
        <taxon>Muscomorpha</taxon>
        <taxon>Ephydroidea</taxon>
        <taxon>Drosophilidae</taxon>
        <taxon>Drosophila</taxon>
        <taxon>Sophophora</taxon>
    </lineage>
</organism>
<evidence type="ECO:0000313" key="1">
    <source>
        <dbReference type="EMBL" id="KAI8046009.1"/>
    </source>
</evidence>
<accession>A0A9Q0BW50</accession>
<evidence type="ECO:0000313" key="2">
    <source>
        <dbReference type="Proteomes" id="UP001059596"/>
    </source>
</evidence>
<comment type="caution">
    <text evidence="1">The sequence shown here is derived from an EMBL/GenBank/DDBJ whole genome shotgun (WGS) entry which is preliminary data.</text>
</comment>
<dbReference type="EMBL" id="JAMKOV010000001">
    <property type="protein sequence ID" value="KAI8046009.1"/>
    <property type="molecule type" value="Genomic_DNA"/>
</dbReference>
<dbReference type="Proteomes" id="UP001059596">
    <property type="component" value="Chromosome 3R"/>
</dbReference>
<keyword evidence="2" id="KW-1185">Reference proteome</keyword>
<proteinExistence type="predicted"/>
<protein>
    <submittedName>
        <fullName evidence="1">Uncharacterized protein</fullName>
    </submittedName>
</protein>
<reference evidence="1" key="1">
    <citation type="journal article" date="2023" name="Genome Biol. Evol.">
        <title>Long-read-based Genome Assembly of Drosophila gunungcola Reveals Fewer Chemosensory Genes in Flower-breeding Species.</title>
        <authorList>
            <person name="Negi A."/>
            <person name="Liao B.Y."/>
            <person name="Yeh S.D."/>
        </authorList>
    </citation>
    <scope>NUCLEOTIDE SEQUENCE</scope>
    <source>
        <strain evidence="1">Sukarami</strain>
    </source>
</reference>
<name>A0A9Q0BW50_9MUSC</name>
<dbReference type="AlphaFoldDB" id="A0A9Q0BW50"/>
<gene>
    <name evidence="1" type="ORF">M5D96_002209</name>
</gene>